<dbReference type="Pfam" id="PF13086">
    <property type="entry name" value="AAA_11"/>
    <property type="match status" value="1"/>
</dbReference>
<dbReference type="GO" id="GO:0031048">
    <property type="term" value="P:regulatory ncRNA-mediated heterochromatin formation"/>
    <property type="evidence" value="ECO:0007669"/>
    <property type="project" value="TreeGrafter"/>
</dbReference>
<dbReference type="Pfam" id="PF13087">
    <property type="entry name" value="AAA_12"/>
    <property type="match status" value="1"/>
</dbReference>
<dbReference type="EMBL" id="CDMZ01000068">
    <property type="protein sequence ID" value="CEM05867.1"/>
    <property type="molecule type" value="Genomic_DNA"/>
</dbReference>
<dbReference type="GO" id="GO:0031380">
    <property type="term" value="C:nuclear RNA-directed RNA polymerase complex"/>
    <property type="evidence" value="ECO:0007669"/>
    <property type="project" value="TreeGrafter"/>
</dbReference>
<evidence type="ECO:0000256" key="1">
    <source>
        <dbReference type="SAM" id="Phobius"/>
    </source>
</evidence>
<dbReference type="PhylomeDB" id="A0A0G4F2Y8"/>
<reference evidence="4" key="1">
    <citation type="submission" date="2014-11" db="EMBL/GenBank/DDBJ databases">
        <authorList>
            <person name="Otto D Thomas"/>
            <person name="Naeem Raeece"/>
        </authorList>
    </citation>
    <scope>NUCLEOTIDE SEQUENCE</scope>
</reference>
<organism evidence="4">
    <name type="scientific">Chromera velia CCMP2878</name>
    <dbReference type="NCBI Taxonomy" id="1169474"/>
    <lineage>
        <taxon>Eukaryota</taxon>
        <taxon>Sar</taxon>
        <taxon>Alveolata</taxon>
        <taxon>Colpodellida</taxon>
        <taxon>Chromeraceae</taxon>
        <taxon>Chromera</taxon>
    </lineage>
</organism>
<dbReference type="PANTHER" id="PTHR10887:SF341">
    <property type="entry name" value="NFX1-TYPE ZINC FINGER-CONTAINING PROTEIN 1"/>
    <property type="match status" value="1"/>
</dbReference>
<gene>
    <name evidence="4" type="ORF">Cvel_14752</name>
</gene>
<evidence type="ECO:0000259" key="2">
    <source>
        <dbReference type="Pfam" id="PF13086"/>
    </source>
</evidence>
<sequence length="211" mass="23503">MTITNACIQMDLLRELQPTVCIVEEAAEISEPALRAALPPSVKHLILIGDHEQLRPPVNSYDLVLHNRFDVSMFERLLQAGLRGNCQLSMQNRMHPEISRLLLDIYPHLRDNHSRVSEIPLPFCLRSSPSARHAIWWDHAHPELGDLSEGGGGPSSTSKSNSNEAELCVRLALLIAGNCGMTVTILAAYVGQKILIRRRVEDFARSDSRLA</sequence>
<dbReference type="PANTHER" id="PTHR10887">
    <property type="entry name" value="DNA2/NAM7 HELICASE FAMILY"/>
    <property type="match status" value="1"/>
</dbReference>
<keyword evidence="1" id="KW-0472">Membrane</keyword>
<dbReference type="InterPro" id="IPR041679">
    <property type="entry name" value="DNA2/NAM7-like_C"/>
</dbReference>
<evidence type="ECO:0000313" key="4">
    <source>
        <dbReference type="EMBL" id="CEM05867.1"/>
    </source>
</evidence>
<accession>A0A0G4F2Y8</accession>
<dbReference type="InterPro" id="IPR041677">
    <property type="entry name" value="DNA2/NAM7_AAA_11"/>
</dbReference>
<dbReference type="Gene3D" id="3.40.50.300">
    <property type="entry name" value="P-loop containing nucleotide triphosphate hydrolases"/>
    <property type="match status" value="2"/>
</dbReference>
<proteinExistence type="predicted"/>
<dbReference type="AlphaFoldDB" id="A0A0G4F2Y8"/>
<name>A0A0G4F2Y8_9ALVE</name>
<dbReference type="InterPro" id="IPR045055">
    <property type="entry name" value="DNA2/NAM7-like"/>
</dbReference>
<dbReference type="InterPro" id="IPR027417">
    <property type="entry name" value="P-loop_NTPase"/>
</dbReference>
<feature type="domain" description="DNA2/NAM7 helicase helicase" evidence="2">
    <location>
        <begin position="4"/>
        <end position="60"/>
    </location>
</feature>
<evidence type="ECO:0008006" key="5">
    <source>
        <dbReference type="Google" id="ProtNLM"/>
    </source>
</evidence>
<protein>
    <recommendedName>
        <fullName evidence="5">DNA2/NAM7 helicase helicase domain-containing protein</fullName>
    </recommendedName>
</protein>
<feature type="domain" description="DNA2/NAM7 helicase-like C-terminal" evidence="3">
    <location>
        <begin position="70"/>
        <end position="203"/>
    </location>
</feature>
<dbReference type="VEuPathDB" id="CryptoDB:Cvel_14752"/>
<dbReference type="GO" id="GO:0004386">
    <property type="term" value="F:helicase activity"/>
    <property type="evidence" value="ECO:0007669"/>
    <property type="project" value="InterPro"/>
</dbReference>
<feature type="transmembrane region" description="Helical" evidence="1">
    <location>
        <begin position="171"/>
        <end position="190"/>
    </location>
</feature>
<dbReference type="SUPFAM" id="SSF52540">
    <property type="entry name" value="P-loop containing nucleoside triphosphate hydrolases"/>
    <property type="match status" value="1"/>
</dbReference>
<keyword evidence="1" id="KW-0812">Transmembrane</keyword>
<evidence type="ECO:0000259" key="3">
    <source>
        <dbReference type="Pfam" id="PF13087"/>
    </source>
</evidence>
<keyword evidence="1" id="KW-1133">Transmembrane helix</keyword>